<sequence>YDQHGAPRQQYVEHSALHQQHEQHGARRLQDAQRLDNWETEALAPSDVAAAQTWVDHPGREQRGGQQQESCWWQRPGPVQGVNEQRLEPLQCQPTPAPHELPDVAQHGHDLFCNKLQHSHTSRPLHSRYPTEQPEAPPRYQGPRSRPCTSAFDRPDGGVPCDTRCNPQADHHTWHSEQQPMIHLRPEVDPARQLYADFQNPHHQNVAGNVHDPPSSGHLPQHGGGCDKGRFRQPNTSLLHHADAYDPQDIDGPRRPPLLEFRRDGLHHPPLCQNRANCEDERSDYCTKQPLSFDPPNIEYSYRKSYDAGSTWDEQRHAYHEVHRQYHPRTALSELTGEYEQPPQCASPTMLGGISPTPSILDNWLQRKGIANLHMPTPDSGTDALHPQYPSTDNRVHGVPATRARDCKGRMAEHMSQVGGRTSQAAPPPQQSRKNISRKRKIASVSSKDYDATKSARVGRSKDAMPPLMASMMASPLAPSTHLADDVVMLRKSSTTKARSLAKKAAENLVPQMPPDFEAYAFRGKREVQLKELEWSEPAMTAAQFEGKLTRSDEDNLLRTFDIPLAHR</sequence>
<dbReference type="AlphaFoldDB" id="A0AAE0BLI7"/>
<proteinExistence type="predicted"/>
<gene>
    <name evidence="2" type="ORF">CYMTET_52005</name>
</gene>
<comment type="caution">
    <text evidence="2">The sequence shown here is derived from an EMBL/GenBank/DDBJ whole genome shotgun (WGS) entry which is preliminary data.</text>
</comment>
<evidence type="ECO:0000256" key="1">
    <source>
        <dbReference type="SAM" id="MobiDB-lite"/>
    </source>
</evidence>
<reference evidence="2 3" key="1">
    <citation type="journal article" date="2015" name="Genome Biol. Evol.">
        <title>Comparative Genomics of a Bacterivorous Green Alga Reveals Evolutionary Causalities and Consequences of Phago-Mixotrophic Mode of Nutrition.</title>
        <authorList>
            <person name="Burns J.A."/>
            <person name="Paasch A."/>
            <person name="Narechania A."/>
            <person name="Kim E."/>
        </authorList>
    </citation>
    <scope>NUCLEOTIDE SEQUENCE [LARGE SCALE GENOMIC DNA]</scope>
    <source>
        <strain evidence="2 3">PLY_AMNH</strain>
    </source>
</reference>
<evidence type="ECO:0000313" key="2">
    <source>
        <dbReference type="EMBL" id="KAK3237949.1"/>
    </source>
</evidence>
<feature type="region of interest" description="Disordered" evidence="1">
    <location>
        <begin position="119"/>
        <end position="157"/>
    </location>
</feature>
<protein>
    <submittedName>
        <fullName evidence="2">Uncharacterized protein</fullName>
    </submittedName>
</protein>
<name>A0AAE0BLI7_9CHLO</name>
<feature type="region of interest" description="Disordered" evidence="1">
    <location>
        <begin position="410"/>
        <end position="463"/>
    </location>
</feature>
<dbReference type="EMBL" id="LGRX02034388">
    <property type="protein sequence ID" value="KAK3237949.1"/>
    <property type="molecule type" value="Genomic_DNA"/>
</dbReference>
<dbReference type="Proteomes" id="UP001190700">
    <property type="component" value="Unassembled WGS sequence"/>
</dbReference>
<organism evidence="2 3">
    <name type="scientific">Cymbomonas tetramitiformis</name>
    <dbReference type="NCBI Taxonomy" id="36881"/>
    <lineage>
        <taxon>Eukaryota</taxon>
        <taxon>Viridiplantae</taxon>
        <taxon>Chlorophyta</taxon>
        <taxon>Pyramimonadophyceae</taxon>
        <taxon>Pyramimonadales</taxon>
        <taxon>Pyramimonadaceae</taxon>
        <taxon>Cymbomonas</taxon>
    </lineage>
</organism>
<evidence type="ECO:0000313" key="3">
    <source>
        <dbReference type="Proteomes" id="UP001190700"/>
    </source>
</evidence>
<keyword evidence="3" id="KW-1185">Reference proteome</keyword>
<feature type="region of interest" description="Disordered" evidence="1">
    <location>
        <begin position="212"/>
        <end position="233"/>
    </location>
</feature>
<accession>A0AAE0BLI7</accession>
<feature type="non-terminal residue" evidence="2">
    <location>
        <position position="1"/>
    </location>
</feature>